<keyword evidence="2" id="KW-1185">Reference proteome</keyword>
<proteinExistence type="predicted"/>
<name>A0ACB7XVN8_9ERIC</name>
<dbReference type="EMBL" id="CM037155">
    <property type="protein sequence ID" value="KAH7845269.1"/>
    <property type="molecule type" value="Genomic_DNA"/>
</dbReference>
<dbReference type="Proteomes" id="UP000828048">
    <property type="component" value="Chromosome 5"/>
</dbReference>
<accession>A0ACB7XVN8</accession>
<gene>
    <name evidence="1" type="ORF">Vadar_000191</name>
</gene>
<comment type="caution">
    <text evidence="1">The sequence shown here is derived from an EMBL/GenBank/DDBJ whole genome shotgun (WGS) entry which is preliminary data.</text>
</comment>
<protein>
    <submittedName>
        <fullName evidence="1">Uncharacterized protein</fullName>
    </submittedName>
</protein>
<sequence length="106" mass="12409">MAIKNYHTVHKGIHVDGNMCRSKNKREMTMAEFKEWIRRFDEDKDGRISRDELREAIRATGAWFPSWRTKLGVKAADMNRDGFIEDSEITNLAEFAQNHLGIRIMP</sequence>
<evidence type="ECO:0000313" key="1">
    <source>
        <dbReference type="EMBL" id="KAH7845269.1"/>
    </source>
</evidence>
<reference evidence="1 2" key="1">
    <citation type="journal article" date="2021" name="Hortic Res">
        <title>High-quality reference genome and annotation aids understanding of berry development for evergreen blueberry (Vaccinium darrowii).</title>
        <authorList>
            <person name="Yu J."/>
            <person name="Hulse-Kemp A.M."/>
            <person name="Babiker E."/>
            <person name="Staton M."/>
        </authorList>
    </citation>
    <scope>NUCLEOTIDE SEQUENCE [LARGE SCALE GENOMIC DNA]</scope>
    <source>
        <strain evidence="2">cv. NJ 8807/NJ 8810</strain>
        <tissue evidence="1">Young leaf</tissue>
    </source>
</reference>
<organism evidence="1 2">
    <name type="scientific">Vaccinium darrowii</name>
    <dbReference type="NCBI Taxonomy" id="229202"/>
    <lineage>
        <taxon>Eukaryota</taxon>
        <taxon>Viridiplantae</taxon>
        <taxon>Streptophyta</taxon>
        <taxon>Embryophyta</taxon>
        <taxon>Tracheophyta</taxon>
        <taxon>Spermatophyta</taxon>
        <taxon>Magnoliopsida</taxon>
        <taxon>eudicotyledons</taxon>
        <taxon>Gunneridae</taxon>
        <taxon>Pentapetalae</taxon>
        <taxon>asterids</taxon>
        <taxon>Ericales</taxon>
        <taxon>Ericaceae</taxon>
        <taxon>Vaccinioideae</taxon>
        <taxon>Vaccinieae</taxon>
        <taxon>Vaccinium</taxon>
    </lineage>
</organism>
<evidence type="ECO:0000313" key="2">
    <source>
        <dbReference type="Proteomes" id="UP000828048"/>
    </source>
</evidence>